<dbReference type="RefSeq" id="WP_129217726.1">
    <property type="nucleotide sequence ID" value="NZ_QYBC01000002.1"/>
</dbReference>
<keyword evidence="3" id="KW-1185">Reference proteome</keyword>
<accession>A0A4Q2RG33</accession>
<dbReference type="OrthoDB" id="8453408at2"/>
<proteinExistence type="predicted"/>
<organism evidence="2 3">
    <name type="scientific">Lichenibacterium ramalinae</name>
    <dbReference type="NCBI Taxonomy" id="2316527"/>
    <lineage>
        <taxon>Bacteria</taxon>
        <taxon>Pseudomonadati</taxon>
        <taxon>Pseudomonadota</taxon>
        <taxon>Alphaproteobacteria</taxon>
        <taxon>Hyphomicrobiales</taxon>
        <taxon>Lichenihabitantaceae</taxon>
        <taxon>Lichenibacterium</taxon>
    </lineage>
</organism>
<evidence type="ECO:0000313" key="2">
    <source>
        <dbReference type="EMBL" id="RYB07147.1"/>
    </source>
</evidence>
<protein>
    <submittedName>
        <fullName evidence="2">Uncharacterized protein</fullName>
    </submittedName>
</protein>
<comment type="caution">
    <text evidence="2">The sequence shown here is derived from an EMBL/GenBank/DDBJ whole genome shotgun (WGS) entry which is preliminary data.</text>
</comment>
<reference evidence="2 3" key="1">
    <citation type="submission" date="2018-09" db="EMBL/GenBank/DDBJ databases">
        <authorList>
            <person name="Grouzdev D.S."/>
            <person name="Krutkina M.S."/>
        </authorList>
    </citation>
    <scope>NUCLEOTIDE SEQUENCE [LARGE SCALE GENOMIC DNA]</scope>
    <source>
        <strain evidence="2 3">RmlP001</strain>
    </source>
</reference>
<dbReference type="EMBL" id="QYBC01000002">
    <property type="protein sequence ID" value="RYB07147.1"/>
    <property type="molecule type" value="Genomic_DNA"/>
</dbReference>
<evidence type="ECO:0000256" key="1">
    <source>
        <dbReference type="SAM" id="MobiDB-lite"/>
    </source>
</evidence>
<dbReference type="Proteomes" id="UP000289411">
    <property type="component" value="Unassembled WGS sequence"/>
</dbReference>
<name>A0A4Q2RG33_9HYPH</name>
<sequence>MKQHIDSLRSLRDFLVEDRRNLVTSIVADPHAAGEAAGDFMNLQQFIDVVERAISHEQSLERPQGSWPPKPPGGKGMQPPR</sequence>
<feature type="region of interest" description="Disordered" evidence="1">
    <location>
        <begin position="56"/>
        <end position="81"/>
    </location>
</feature>
<dbReference type="AlphaFoldDB" id="A0A4Q2RG33"/>
<reference evidence="2 3" key="2">
    <citation type="submission" date="2019-02" db="EMBL/GenBank/DDBJ databases">
        <title>'Lichenibacterium ramalinii' gen. nov. sp. nov., 'Lichenibacterium minor' gen. nov. sp. nov.</title>
        <authorList>
            <person name="Pankratov T."/>
        </authorList>
    </citation>
    <scope>NUCLEOTIDE SEQUENCE [LARGE SCALE GENOMIC DNA]</scope>
    <source>
        <strain evidence="2 3">RmlP001</strain>
    </source>
</reference>
<evidence type="ECO:0000313" key="3">
    <source>
        <dbReference type="Proteomes" id="UP000289411"/>
    </source>
</evidence>
<gene>
    <name evidence="2" type="ORF">D3272_03510</name>
</gene>